<dbReference type="Pfam" id="PF13350">
    <property type="entry name" value="Y_phosphatase3"/>
    <property type="match status" value="1"/>
</dbReference>
<evidence type="ECO:0000313" key="2">
    <source>
        <dbReference type="EMBL" id="TKA60870.1"/>
    </source>
</evidence>
<organism evidence="2 3">
    <name type="scientific">Cryomyces minteri</name>
    <dbReference type="NCBI Taxonomy" id="331657"/>
    <lineage>
        <taxon>Eukaryota</taxon>
        <taxon>Fungi</taxon>
        <taxon>Dikarya</taxon>
        <taxon>Ascomycota</taxon>
        <taxon>Pezizomycotina</taxon>
        <taxon>Dothideomycetes</taxon>
        <taxon>Dothideomycetes incertae sedis</taxon>
        <taxon>Cryomyces</taxon>
    </lineage>
</organism>
<dbReference type="InterPro" id="IPR000387">
    <property type="entry name" value="Tyr_Pase_dom"/>
</dbReference>
<proteinExistence type="predicted"/>
<name>A0A4U0WDR6_9PEZI</name>
<evidence type="ECO:0000313" key="3">
    <source>
        <dbReference type="Proteomes" id="UP000308768"/>
    </source>
</evidence>
<keyword evidence="3" id="KW-1185">Reference proteome</keyword>
<dbReference type="EMBL" id="NAJN01001857">
    <property type="protein sequence ID" value="TKA60870.1"/>
    <property type="molecule type" value="Genomic_DNA"/>
</dbReference>
<accession>A0A4U0WDR6</accession>
<comment type="caution">
    <text evidence="2">The sequence shown here is derived from an EMBL/GenBank/DDBJ whole genome shotgun (WGS) entry which is preliminary data.</text>
</comment>
<protein>
    <recommendedName>
        <fullName evidence="1">Tyrosine specific protein phosphatases domain-containing protein</fullName>
    </recommendedName>
</protein>
<dbReference type="PROSITE" id="PS50056">
    <property type="entry name" value="TYR_PHOSPHATASE_2"/>
    <property type="match status" value="1"/>
</dbReference>
<dbReference type="SUPFAM" id="SSF52799">
    <property type="entry name" value="(Phosphotyrosine protein) phosphatases II"/>
    <property type="match status" value="1"/>
</dbReference>
<dbReference type="PANTHER" id="PTHR31126">
    <property type="entry name" value="TYROSINE-PROTEIN PHOSPHATASE"/>
    <property type="match status" value="1"/>
</dbReference>
<sequence length="266" mass="28261">MASLPSPPFVLVDGVHNYRDIGGHGLPPSSTSSVRRSLVFRSADPNRASAAGVATLRALGLAVIYDLRSAPELAKAAPVAIDGVARVWAPVFEEQDYSPERIAVRFRQYASRGPDGFVLAYADILASAGPSYRAVLLHLAQPSPAPCLIHCTAGKDRTGVLVALLLSLAGVPDDAVADEYALTDVGLAEVKPVFVERLLENPALEGDEEGVRNMVGAKRGNMLATLRMLRHRYGGAEGYVREVCGLSAEEVERLKGNLVVDAVPVL</sequence>
<dbReference type="PROSITE" id="PS00383">
    <property type="entry name" value="TYR_PHOSPHATASE_1"/>
    <property type="match status" value="1"/>
</dbReference>
<dbReference type="STRING" id="331657.A0A4U0WDR6"/>
<reference evidence="2 3" key="1">
    <citation type="submission" date="2017-03" db="EMBL/GenBank/DDBJ databases">
        <title>Genomes of endolithic fungi from Antarctica.</title>
        <authorList>
            <person name="Coleine C."/>
            <person name="Masonjones S."/>
            <person name="Stajich J.E."/>
        </authorList>
    </citation>
    <scope>NUCLEOTIDE SEQUENCE [LARGE SCALE GENOMIC DNA]</scope>
    <source>
        <strain evidence="2 3">CCFEE 5187</strain>
    </source>
</reference>
<dbReference type="Gene3D" id="3.90.190.10">
    <property type="entry name" value="Protein tyrosine phosphatase superfamily"/>
    <property type="match status" value="1"/>
</dbReference>
<dbReference type="AlphaFoldDB" id="A0A4U0WDR6"/>
<feature type="domain" description="Tyrosine specific protein phosphatases" evidence="1">
    <location>
        <begin position="122"/>
        <end position="166"/>
    </location>
</feature>
<gene>
    <name evidence="2" type="ORF">B0A49_10798</name>
</gene>
<dbReference type="Proteomes" id="UP000308768">
    <property type="component" value="Unassembled WGS sequence"/>
</dbReference>
<dbReference type="InterPro" id="IPR029021">
    <property type="entry name" value="Prot-tyrosine_phosphatase-like"/>
</dbReference>
<dbReference type="OrthoDB" id="449382at2759"/>
<dbReference type="InterPro" id="IPR026893">
    <property type="entry name" value="Tyr/Ser_Pase_IphP-type"/>
</dbReference>
<dbReference type="PANTHER" id="PTHR31126:SF1">
    <property type="entry name" value="TYROSINE SPECIFIC PROTEIN PHOSPHATASES DOMAIN-CONTAINING PROTEIN"/>
    <property type="match status" value="1"/>
</dbReference>
<evidence type="ECO:0000259" key="1">
    <source>
        <dbReference type="PROSITE" id="PS50056"/>
    </source>
</evidence>
<dbReference type="GO" id="GO:0004721">
    <property type="term" value="F:phosphoprotein phosphatase activity"/>
    <property type="evidence" value="ECO:0007669"/>
    <property type="project" value="InterPro"/>
</dbReference>
<dbReference type="FunFam" id="3.90.190.10:FF:000123">
    <property type="entry name" value="Similar to protein tyrosine/serine phosphatase"/>
    <property type="match status" value="1"/>
</dbReference>
<dbReference type="InterPro" id="IPR016130">
    <property type="entry name" value="Tyr_Pase_AS"/>
</dbReference>